<organism evidence="17 18">
    <name type="scientific">Glaciecola nitratireducens (strain JCM 12485 / KCTC 12276 / FR1064)</name>
    <dbReference type="NCBI Taxonomy" id="1085623"/>
    <lineage>
        <taxon>Bacteria</taxon>
        <taxon>Pseudomonadati</taxon>
        <taxon>Pseudomonadota</taxon>
        <taxon>Gammaproteobacteria</taxon>
        <taxon>Alteromonadales</taxon>
        <taxon>Alteromonadaceae</taxon>
        <taxon>Brumicola</taxon>
    </lineage>
</organism>
<evidence type="ECO:0000313" key="17">
    <source>
        <dbReference type="EMBL" id="AEP28643.1"/>
    </source>
</evidence>
<keyword evidence="11 14" id="KW-1133">Transmembrane helix</keyword>
<dbReference type="InterPro" id="IPR003660">
    <property type="entry name" value="HAMP_dom"/>
</dbReference>
<evidence type="ECO:0000256" key="8">
    <source>
        <dbReference type="ARBA" id="ARBA00022741"/>
    </source>
</evidence>
<dbReference type="EMBL" id="CP003060">
    <property type="protein sequence ID" value="AEP28643.1"/>
    <property type="molecule type" value="Genomic_DNA"/>
</dbReference>
<evidence type="ECO:0000256" key="1">
    <source>
        <dbReference type="ARBA" id="ARBA00000085"/>
    </source>
</evidence>
<dbReference type="GO" id="GO:0000155">
    <property type="term" value="F:phosphorelay sensor kinase activity"/>
    <property type="evidence" value="ECO:0007669"/>
    <property type="project" value="InterPro"/>
</dbReference>
<evidence type="ECO:0000256" key="3">
    <source>
        <dbReference type="ARBA" id="ARBA00012438"/>
    </source>
</evidence>
<dbReference type="eggNOG" id="COG2205">
    <property type="taxonomic scope" value="Bacteria"/>
</dbReference>
<proteinExistence type="predicted"/>
<dbReference type="PROSITE" id="PS50109">
    <property type="entry name" value="HIS_KIN"/>
    <property type="match status" value="1"/>
</dbReference>
<dbReference type="SMART" id="SM00388">
    <property type="entry name" value="HisKA"/>
    <property type="match status" value="1"/>
</dbReference>
<evidence type="ECO:0000256" key="5">
    <source>
        <dbReference type="ARBA" id="ARBA00022553"/>
    </source>
</evidence>
<dbReference type="InterPro" id="IPR050398">
    <property type="entry name" value="HssS/ArlS-like"/>
</dbReference>
<evidence type="ECO:0000256" key="7">
    <source>
        <dbReference type="ARBA" id="ARBA00022692"/>
    </source>
</evidence>
<keyword evidence="5" id="KW-0597">Phosphoprotein</keyword>
<keyword evidence="13 14" id="KW-0472">Membrane</keyword>
<dbReference type="OrthoDB" id="9804645at2"/>
<reference evidence="17 18" key="1">
    <citation type="journal article" date="2011" name="J. Bacteriol.">
        <title>Complete genome sequence of seawater bacterium Glaciecola nitratireducens FR1064T.</title>
        <authorList>
            <person name="Bian F."/>
            <person name="Qin Q.L."/>
            <person name="Xie B.B."/>
            <person name="Shu Y.L."/>
            <person name="Zhang X.Y."/>
            <person name="Yu Y."/>
            <person name="Chen B."/>
            <person name="Chen X.L."/>
            <person name="Zhou B.C."/>
            <person name="Zhang Y.Z."/>
        </authorList>
    </citation>
    <scope>NUCLEOTIDE SEQUENCE [LARGE SCALE GENOMIC DNA]</scope>
    <source>
        <strain evidence="18">JCM 12485 / KCTC 12276 / FR1064</strain>
    </source>
</reference>
<dbReference type="InterPro" id="IPR005467">
    <property type="entry name" value="His_kinase_dom"/>
</dbReference>
<feature type="transmembrane region" description="Helical" evidence="14">
    <location>
        <begin position="12"/>
        <end position="34"/>
    </location>
</feature>
<evidence type="ECO:0000259" key="16">
    <source>
        <dbReference type="PROSITE" id="PS50885"/>
    </source>
</evidence>
<evidence type="ECO:0000256" key="2">
    <source>
        <dbReference type="ARBA" id="ARBA00004651"/>
    </source>
</evidence>
<evidence type="ECO:0000256" key="4">
    <source>
        <dbReference type="ARBA" id="ARBA00022475"/>
    </source>
</evidence>
<dbReference type="KEGG" id="gni:GNIT_0489"/>
<protein>
    <recommendedName>
        <fullName evidence="3">histidine kinase</fullName>
        <ecNumber evidence="3">2.7.13.3</ecNumber>
    </recommendedName>
</protein>
<dbReference type="STRING" id="1085623.GNIT_0489"/>
<keyword evidence="4" id="KW-1003">Cell membrane</keyword>
<keyword evidence="7 14" id="KW-0812">Transmembrane</keyword>
<dbReference type="SMART" id="SM00387">
    <property type="entry name" value="HATPase_c"/>
    <property type="match status" value="1"/>
</dbReference>
<evidence type="ECO:0000256" key="6">
    <source>
        <dbReference type="ARBA" id="ARBA00022679"/>
    </source>
</evidence>
<feature type="domain" description="Histidine kinase" evidence="15">
    <location>
        <begin position="248"/>
        <end position="491"/>
    </location>
</feature>
<dbReference type="PANTHER" id="PTHR45528:SF1">
    <property type="entry name" value="SENSOR HISTIDINE KINASE CPXA"/>
    <property type="match status" value="1"/>
</dbReference>
<gene>
    <name evidence="17" type="primary">cpxA</name>
    <name evidence="17" type="ordered locus">GNIT_0489</name>
</gene>
<dbReference type="PANTHER" id="PTHR45528">
    <property type="entry name" value="SENSOR HISTIDINE KINASE CPXA"/>
    <property type="match status" value="1"/>
</dbReference>
<dbReference type="GO" id="GO:0005524">
    <property type="term" value="F:ATP binding"/>
    <property type="evidence" value="ECO:0007669"/>
    <property type="project" value="UniProtKB-KW"/>
</dbReference>
<evidence type="ECO:0000313" key="18">
    <source>
        <dbReference type="Proteomes" id="UP000009282"/>
    </source>
</evidence>
<dbReference type="InterPro" id="IPR036097">
    <property type="entry name" value="HisK_dim/P_sf"/>
</dbReference>
<dbReference type="Gene3D" id="3.30.565.10">
    <property type="entry name" value="Histidine kinase-like ATPase, C-terminal domain"/>
    <property type="match status" value="1"/>
</dbReference>
<dbReference type="InterPro" id="IPR003594">
    <property type="entry name" value="HATPase_dom"/>
</dbReference>
<comment type="catalytic activity">
    <reaction evidence="1">
        <text>ATP + protein L-histidine = ADP + protein N-phospho-L-histidine.</text>
        <dbReference type="EC" id="2.7.13.3"/>
    </reaction>
</comment>
<dbReference type="PROSITE" id="PS50885">
    <property type="entry name" value="HAMP"/>
    <property type="match status" value="1"/>
</dbReference>
<dbReference type="CDD" id="cd00082">
    <property type="entry name" value="HisKA"/>
    <property type="match status" value="1"/>
</dbReference>
<dbReference type="SUPFAM" id="SSF47384">
    <property type="entry name" value="Homodimeric domain of signal transducing histidine kinase"/>
    <property type="match status" value="1"/>
</dbReference>
<dbReference type="AlphaFoldDB" id="G4QFL8"/>
<name>G4QFL8_GLANF</name>
<dbReference type="Pfam" id="PF00672">
    <property type="entry name" value="HAMP"/>
    <property type="match status" value="1"/>
</dbReference>
<evidence type="ECO:0000256" key="12">
    <source>
        <dbReference type="ARBA" id="ARBA00023012"/>
    </source>
</evidence>
<dbReference type="EC" id="2.7.13.3" evidence="3"/>
<keyword evidence="12" id="KW-0902">Two-component regulatory system</keyword>
<dbReference type="SMART" id="SM00304">
    <property type="entry name" value="HAMP"/>
    <property type="match status" value="1"/>
</dbReference>
<feature type="transmembrane region" description="Helical" evidence="14">
    <location>
        <begin position="165"/>
        <end position="188"/>
    </location>
</feature>
<dbReference type="InterPro" id="IPR004358">
    <property type="entry name" value="Sig_transdc_His_kin-like_C"/>
</dbReference>
<dbReference type="Pfam" id="PF00512">
    <property type="entry name" value="HisKA"/>
    <property type="match status" value="1"/>
</dbReference>
<keyword evidence="8" id="KW-0547">Nucleotide-binding</keyword>
<comment type="subcellular location">
    <subcellularLocation>
        <location evidence="2">Cell membrane</location>
        <topology evidence="2">Multi-pass membrane protein</topology>
    </subcellularLocation>
</comment>
<accession>G4QFL8</accession>
<dbReference type="Pfam" id="PF02518">
    <property type="entry name" value="HATPase_c"/>
    <property type="match status" value="1"/>
</dbReference>
<dbReference type="RefSeq" id="WP_014107520.1">
    <property type="nucleotide sequence ID" value="NC_016041.1"/>
</dbReference>
<feature type="domain" description="HAMP" evidence="16">
    <location>
        <begin position="186"/>
        <end position="240"/>
    </location>
</feature>
<sequence>MRLAKFNPFNSLFGRVFVWFWTALLVILVSAFFLTKQLTDVLEVNAVSEKQEMEAGATIQRLSKVLLRSSNLHQSLRRLGKRNGLQIVAINTKTEQLRTSFPGPLAGNVNELKAFVESDAPLLIRLNNMEFVGPYSLSFKQEEYEVYVGRLLMRSERNVMSRSKVATAGLVLAIFLSTVFCFVLVLSITKPLGALRSASNRLAKGDLTTRIQGLESRKDEIGHLANDFNTMASRLQSLIDGQKTLMANVSHELRTPLTRLQLAVALLEGQLSTESDNTSRDLNEKHLARIESEIIKMDQMIGQVLTLAKINASQQSIDLQEVSLSSLLKDVLHDASFEAEALRKKLTISAIPDLVIHADMRLLISAVENILRNAIRFAKKEVSCEFNITLCELAANESTSGKFSTECIEIKITDDGLGMTGIELDTVFDPFFRGSHQVHEVSKGAGLGLSIAKAAIEMHGGQIFAQARDIKLAEASPLSGLSVIIQLPIVRKST</sequence>
<evidence type="ECO:0000259" key="15">
    <source>
        <dbReference type="PROSITE" id="PS50109"/>
    </source>
</evidence>
<dbReference type="Gene3D" id="1.10.8.500">
    <property type="entry name" value="HAMP domain in histidine kinase"/>
    <property type="match status" value="1"/>
</dbReference>
<dbReference type="InterPro" id="IPR003661">
    <property type="entry name" value="HisK_dim/P_dom"/>
</dbReference>
<evidence type="ECO:0000256" key="14">
    <source>
        <dbReference type="SAM" id="Phobius"/>
    </source>
</evidence>
<dbReference type="HOGENOM" id="CLU_000445_89_27_6"/>
<dbReference type="SUPFAM" id="SSF55874">
    <property type="entry name" value="ATPase domain of HSP90 chaperone/DNA topoisomerase II/histidine kinase"/>
    <property type="match status" value="1"/>
</dbReference>
<keyword evidence="9 17" id="KW-0418">Kinase</keyword>
<dbReference type="Proteomes" id="UP000009282">
    <property type="component" value="Chromosome"/>
</dbReference>
<dbReference type="GO" id="GO:0005886">
    <property type="term" value="C:plasma membrane"/>
    <property type="evidence" value="ECO:0007669"/>
    <property type="project" value="UniProtKB-SubCell"/>
</dbReference>
<dbReference type="SUPFAM" id="SSF158472">
    <property type="entry name" value="HAMP domain-like"/>
    <property type="match status" value="1"/>
</dbReference>
<dbReference type="Gene3D" id="1.10.287.130">
    <property type="match status" value="1"/>
</dbReference>
<evidence type="ECO:0000256" key="9">
    <source>
        <dbReference type="ARBA" id="ARBA00022777"/>
    </source>
</evidence>
<evidence type="ECO:0000256" key="10">
    <source>
        <dbReference type="ARBA" id="ARBA00022840"/>
    </source>
</evidence>
<dbReference type="InterPro" id="IPR036890">
    <property type="entry name" value="HATPase_C_sf"/>
</dbReference>
<evidence type="ECO:0000256" key="13">
    <source>
        <dbReference type="ARBA" id="ARBA00023136"/>
    </source>
</evidence>
<keyword evidence="10" id="KW-0067">ATP-binding</keyword>
<dbReference type="CDD" id="cd06225">
    <property type="entry name" value="HAMP"/>
    <property type="match status" value="1"/>
</dbReference>
<dbReference type="PRINTS" id="PR00344">
    <property type="entry name" value="BCTRLSENSOR"/>
</dbReference>
<keyword evidence="18" id="KW-1185">Reference proteome</keyword>
<keyword evidence="6" id="KW-0808">Transferase</keyword>
<evidence type="ECO:0000256" key="11">
    <source>
        <dbReference type="ARBA" id="ARBA00022989"/>
    </source>
</evidence>